<dbReference type="SUPFAM" id="SSF55486">
    <property type="entry name" value="Metalloproteases ('zincins'), catalytic domain"/>
    <property type="match status" value="1"/>
</dbReference>
<keyword evidence="3" id="KW-1185">Reference proteome</keyword>
<keyword evidence="2" id="KW-0378">Hydrolase</keyword>
<feature type="domain" description="EcxA zinc-binding" evidence="1">
    <location>
        <begin position="265"/>
        <end position="329"/>
    </location>
</feature>
<dbReference type="Gene3D" id="3.40.390.10">
    <property type="entry name" value="Collagenase (Catalytic Domain)"/>
    <property type="match status" value="1"/>
</dbReference>
<accession>A0ABZ2MCV3</accession>
<gene>
    <name evidence="2" type="ORF">LZC94_41265</name>
</gene>
<evidence type="ECO:0000313" key="3">
    <source>
        <dbReference type="Proteomes" id="UP001370348"/>
    </source>
</evidence>
<keyword evidence="2" id="KW-0645">Protease</keyword>
<evidence type="ECO:0000259" key="1">
    <source>
        <dbReference type="Pfam" id="PF16313"/>
    </source>
</evidence>
<dbReference type="InterPro" id="IPR024079">
    <property type="entry name" value="MetalloPept_cat_dom_sf"/>
</dbReference>
<sequence length="551" mass="59584">MVSRRRIDDGTTFEQVFTGAVNDTLPGTGSGAGNAYTASGTLGLALRRYSEGEGFQPFDVAKVAKDYYFVADPSMEKNTGGAVSWATKWNIHPGMKPITWLISDKLVQVAKENPKYDIVGAVRAGVENWNAVFGFKVFETQIAAPRDSFADDDKNYFIYDGDPTYDYAFADARVNPNTGEIRGASVYYNAATLQDAIDEFDPPAGVAAHAPARSARPKVPRVTWGGLRSARLCTFAAPASGKAHDDLDPAGAPRGVKQHGPREVEKFITHVAVHEIGHTLGLRHNFKGSLLAGQSSVMEYIIDPDAVAANRDLPGPYDHDAIKRLYGMAKGDPAQPFCTDEDLAVDPMCATYDRTGDPLGKYWGPAYNARLTVILRGQDAGGIAKQRLDRDLSGTAAFLRAGTAADQARAWAELDKQLALGADHAADNLNYPGYTDRVSELQNRLLQRLFFDPADMRGDIVADPVLTGAALTAVVNELQGVITNSDKYRGWNTRRTSVDVLEKLQAQPSYHALLAARASIAGATYPAGSPEAALRDDLVARIDAATHPYFK</sequence>
<reference evidence="2 3" key="1">
    <citation type="submission" date="2021-12" db="EMBL/GenBank/DDBJ databases">
        <title>Discovery of the Pendulisporaceae a myxobacterial family with distinct sporulation behavior and unique specialized metabolism.</title>
        <authorList>
            <person name="Garcia R."/>
            <person name="Popoff A."/>
            <person name="Bader C.D."/>
            <person name="Loehr J."/>
            <person name="Walesch S."/>
            <person name="Walt C."/>
            <person name="Boldt J."/>
            <person name="Bunk B."/>
            <person name="Haeckl F.J.F.P.J."/>
            <person name="Gunesch A.P."/>
            <person name="Birkelbach J."/>
            <person name="Nuebel U."/>
            <person name="Pietschmann T."/>
            <person name="Bach T."/>
            <person name="Mueller R."/>
        </authorList>
    </citation>
    <scope>NUCLEOTIDE SEQUENCE [LARGE SCALE GENOMIC DNA]</scope>
    <source>
        <strain evidence="2 3">MSr11954</strain>
    </source>
</reference>
<dbReference type="InterPro" id="IPR032534">
    <property type="entry name" value="EcxA_zinc-bd"/>
</dbReference>
<proteinExistence type="predicted"/>
<dbReference type="Pfam" id="PF16313">
    <property type="entry name" value="DUF4953"/>
    <property type="match status" value="1"/>
</dbReference>
<dbReference type="RefSeq" id="WP_394829912.1">
    <property type="nucleotide sequence ID" value="NZ_CP089984.1"/>
</dbReference>
<dbReference type="GO" id="GO:0008237">
    <property type="term" value="F:metallopeptidase activity"/>
    <property type="evidence" value="ECO:0007669"/>
    <property type="project" value="UniProtKB-KW"/>
</dbReference>
<evidence type="ECO:0000313" key="2">
    <source>
        <dbReference type="EMBL" id="WXB20315.1"/>
    </source>
</evidence>
<organism evidence="2 3">
    <name type="scientific">Pendulispora albinea</name>
    <dbReference type="NCBI Taxonomy" id="2741071"/>
    <lineage>
        <taxon>Bacteria</taxon>
        <taxon>Pseudomonadati</taxon>
        <taxon>Myxococcota</taxon>
        <taxon>Myxococcia</taxon>
        <taxon>Myxococcales</taxon>
        <taxon>Sorangiineae</taxon>
        <taxon>Pendulisporaceae</taxon>
        <taxon>Pendulispora</taxon>
    </lineage>
</organism>
<keyword evidence="2" id="KW-0482">Metalloprotease</keyword>
<dbReference type="Proteomes" id="UP001370348">
    <property type="component" value="Chromosome"/>
</dbReference>
<protein>
    <submittedName>
        <fullName evidence="2">Zinc-dependent metalloprotease</fullName>
    </submittedName>
</protein>
<name>A0ABZ2MCV3_9BACT</name>
<dbReference type="EMBL" id="CP089984">
    <property type="protein sequence ID" value="WXB20315.1"/>
    <property type="molecule type" value="Genomic_DNA"/>
</dbReference>